<dbReference type="AlphaFoldDB" id="A0A318REW3"/>
<evidence type="ECO:0000259" key="2">
    <source>
        <dbReference type="Pfam" id="PF04389"/>
    </source>
</evidence>
<evidence type="ECO:0000256" key="1">
    <source>
        <dbReference type="SAM" id="MobiDB-lite"/>
    </source>
</evidence>
<dbReference type="GO" id="GO:0008235">
    <property type="term" value="F:metalloexopeptidase activity"/>
    <property type="evidence" value="ECO:0007669"/>
    <property type="project" value="InterPro"/>
</dbReference>
<dbReference type="InterPro" id="IPR007484">
    <property type="entry name" value="Peptidase_M28"/>
</dbReference>
<keyword evidence="4" id="KW-1185">Reference proteome</keyword>
<dbReference type="PANTHER" id="PTHR12147">
    <property type="entry name" value="METALLOPEPTIDASE M28 FAMILY MEMBER"/>
    <property type="match status" value="1"/>
</dbReference>
<accession>A0A318REW3</accession>
<dbReference type="OrthoDB" id="9778250at2"/>
<dbReference type="Pfam" id="PF04389">
    <property type="entry name" value="Peptidase_M28"/>
    <property type="match status" value="1"/>
</dbReference>
<dbReference type="EMBL" id="QJSP01000011">
    <property type="protein sequence ID" value="PYE15129.1"/>
    <property type="molecule type" value="Genomic_DNA"/>
</dbReference>
<dbReference type="Gene3D" id="3.40.630.10">
    <property type="entry name" value="Zn peptidases"/>
    <property type="match status" value="1"/>
</dbReference>
<proteinExistence type="predicted"/>
<reference evidence="3 4" key="1">
    <citation type="submission" date="2018-06" db="EMBL/GenBank/DDBJ databases">
        <title>Genomic Encyclopedia of Type Strains, Phase IV (KMG-IV): sequencing the most valuable type-strain genomes for metagenomic binning, comparative biology and taxonomic classification.</title>
        <authorList>
            <person name="Goeker M."/>
        </authorList>
    </citation>
    <scope>NUCLEOTIDE SEQUENCE [LARGE SCALE GENOMIC DNA]</scope>
    <source>
        <strain evidence="3 4">DSM 45521</strain>
    </source>
</reference>
<gene>
    <name evidence="3" type="ORF">DFR67_111205</name>
</gene>
<feature type="region of interest" description="Disordered" evidence="1">
    <location>
        <begin position="1"/>
        <end position="34"/>
    </location>
</feature>
<dbReference type="InterPro" id="IPR045175">
    <property type="entry name" value="M28_fam"/>
</dbReference>
<dbReference type="GO" id="GO:0006508">
    <property type="term" value="P:proteolysis"/>
    <property type="evidence" value="ECO:0007669"/>
    <property type="project" value="InterPro"/>
</dbReference>
<evidence type="ECO:0000313" key="4">
    <source>
        <dbReference type="Proteomes" id="UP000247591"/>
    </source>
</evidence>
<dbReference type="Proteomes" id="UP000247591">
    <property type="component" value="Unassembled WGS sequence"/>
</dbReference>
<dbReference type="RefSeq" id="WP_110471125.1">
    <property type="nucleotide sequence ID" value="NZ_QJSP01000011.1"/>
</dbReference>
<sequence>MTDPSTAEHELTCRRSSAARLGRTPVEHHPRVQGARDPGLAELLGLLSRERYRRFLTTIAAPATRHSLSSEFGEVMSFAATDFDALGYTVTRVPITVGSGRSENLLAHRTGTGADRRKLVVATAHLDSVNQEGRSLPAPGADDNASGSAGVLELGTVLATRSWPNDLLLILFGGEEQGLLGSTEFVDGLDSETRSRISAVINMDMIGRQNTPRPGVMIEGGQSSGNLIADLVAAAGTWTELDVTTSLDPFASDHVPFIDAELPAVLTIEANDRANVYVHTAGDVLDTVDPVLAAEILTMNLAVLADHLQAP</sequence>
<dbReference type="SUPFAM" id="SSF53187">
    <property type="entry name" value="Zn-dependent exopeptidases"/>
    <property type="match status" value="1"/>
</dbReference>
<dbReference type="PANTHER" id="PTHR12147:SF26">
    <property type="entry name" value="PEPTIDASE M28 DOMAIN-CONTAINING PROTEIN"/>
    <property type="match status" value="1"/>
</dbReference>
<organism evidence="3 4">
    <name type="scientific">Williamsia limnetica</name>
    <dbReference type="NCBI Taxonomy" id="882452"/>
    <lineage>
        <taxon>Bacteria</taxon>
        <taxon>Bacillati</taxon>
        <taxon>Actinomycetota</taxon>
        <taxon>Actinomycetes</taxon>
        <taxon>Mycobacteriales</taxon>
        <taxon>Nocardiaceae</taxon>
        <taxon>Williamsia</taxon>
    </lineage>
</organism>
<evidence type="ECO:0000313" key="3">
    <source>
        <dbReference type="EMBL" id="PYE15129.1"/>
    </source>
</evidence>
<feature type="domain" description="Peptidase M28" evidence="2">
    <location>
        <begin position="110"/>
        <end position="301"/>
    </location>
</feature>
<comment type="caution">
    <text evidence="3">The sequence shown here is derived from an EMBL/GenBank/DDBJ whole genome shotgun (WGS) entry which is preliminary data.</text>
</comment>
<protein>
    <submittedName>
        <fullName evidence="3">Peptidase M28-like protein</fullName>
    </submittedName>
</protein>
<name>A0A318REW3_WILLI</name>
<feature type="compositionally biased region" description="Basic and acidic residues" evidence="1">
    <location>
        <begin position="1"/>
        <end position="13"/>
    </location>
</feature>